<reference evidence="16 17" key="1">
    <citation type="submission" date="2021-02" db="EMBL/GenBank/DDBJ databases">
        <authorList>
            <person name="Jung H.S."/>
            <person name="Chun B.H."/>
            <person name="Jeon C.O."/>
        </authorList>
    </citation>
    <scope>NUCLEOTIDE SEQUENCE [LARGE SCALE GENOMIC DNA]</scope>
    <source>
        <strain evidence="16 17">LMG 25203</strain>
    </source>
</reference>
<dbReference type="Gene3D" id="3.90.79.10">
    <property type="entry name" value="Nucleoside Triphosphate Pyrophosphohydrolase"/>
    <property type="match status" value="1"/>
</dbReference>
<proteinExistence type="inferred from homology"/>
<keyword evidence="8 14" id="KW-0227">DNA damage</keyword>
<dbReference type="PANTHER" id="PTHR42944:SF1">
    <property type="entry name" value="ADENINE DNA GLYCOSYLASE"/>
    <property type="match status" value="1"/>
</dbReference>
<comment type="cofactor">
    <cofactor evidence="14">
        <name>[4Fe-4S] cluster</name>
        <dbReference type="ChEBI" id="CHEBI:49883"/>
    </cofactor>
    <text evidence="14">Binds 1 [4Fe-4S] cluster.</text>
</comment>
<dbReference type="RefSeq" id="WP_187657581.1">
    <property type="nucleotide sequence ID" value="NZ_JACSOD020000484.1"/>
</dbReference>
<dbReference type="EMBL" id="JACSOD020000484">
    <property type="protein sequence ID" value="MBM6499575.1"/>
    <property type="molecule type" value="Genomic_DNA"/>
</dbReference>
<evidence type="ECO:0000256" key="10">
    <source>
        <dbReference type="ARBA" id="ARBA00023004"/>
    </source>
</evidence>
<dbReference type="InterPro" id="IPR015797">
    <property type="entry name" value="NUDIX_hydrolase-like_dom_sf"/>
</dbReference>
<dbReference type="InterPro" id="IPR011257">
    <property type="entry name" value="DNA_glycosylase"/>
</dbReference>
<gene>
    <name evidence="16" type="primary">mutY</name>
    <name evidence="16" type="ORF">H9X54_009730</name>
</gene>
<dbReference type="InterPro" id="IPR023170">
    <property type="entry name" value="HhH_base_excis_C"/>
</dbReference>
<dbReference type="InterPro" id="IPR029119">
    <property type="entry name" value="MutY_C"/>
</dbReference>
<dbReference type="Pfam" id="PF14815">
    <property type="entry name" value="NUDIX_4"/>
    <property type="match status" value="1"/>
</dbReference>
<evidence type="ECO:0000256" key="8">
    <source>
        <dbReference type="ARBA" id="ARBA00022763"/>
    </source>
</evidence>
<keyword evidence="7" id="KW-0479">Metal-binding</keyword>
<keyword evidence="6" id="KW-0004">4Fe-4S</keyword>
<dbReference type="InterPro" id="IPR003265">
    <property type="entry name" value="HhH-GPD_domain"/>
</dbReference>
<dbReference type="SUPFAM" id="SSF48150">
    <property type="entry name" value="DNA-glycosylase"/>
    <property type="match status" value="1"/>
</dbReference>
<dbReference type="Gene3D" id="1.10.1670.10">
    <property type="entry name" value="Helix-hairpin-Helix base-excision DNA repair enzymes (C-terminal)"/>
    <property type="match status" value="1"/>
</dbReference>
<dbReference type="Gene3D" id="1.10.340.30">
    <property type="entry name" value="Hypothetical protein, domain 2"/>
    <property type="match status" value="1"/>
</dbReference>
<evidence type="ECO:0000256" key="5">
    <source>
        <dbReference type="ARBA" id="ARBA00022023"/>
    </source>
</evidence>
<keyword evidence="9" id="KW-0378">Hydrolase</keyword>
<evidence type="ECO:0000256" key="6">
    <source>
        <dbReference type="ARBA" id="ARBA00022485"/>
    </source>
</evidence>
<keyword evidence="12" id="KW-0234">DNA repair</keyword>
<dbReference type="InterPro" id="IPR044298">
    <property type="entry name" value="MIG/MutY"/>
</dbReference>
<evidence type="ECO:0000313" key="16">
    <source>
        <dbReference type="EMBL" id="MBM6499575.1"/>
    </source>
</evidence>
<dbReference type="SMART" id="SM00478">
    <property type="entry name" value="ENDO3c"/>
    <property type="match status" value="1"/>
</dbReference>
<sequence length="355" mass="40791">MKFSNSLIHWYLQNKRDLPWRNTTNPYLIWLSEIMLQQTRVAQGLPYFLRFTEAFPTVFELANANEEQVLKLWQGLGYYSRARNLHKTAQFIAFELDGIFPATYKDLLNLKGVGEYTAAAIASFVYNENVPVVDGNVFRVLSRYFDVETDIASAGAKKEFTQLASELLPKGKANVFNQAIMEFGALQCVPKNPDCTNCVLNDSCIALQKKKVAQLPVKLKKTKVANRFFNYLIFSDEESNTIISKRTAKGIWHNLYEFPLIETDDLILENEMVDVIKKQSFVSNEIVEVTLCNPEAILHKLSHQHLTIRFWEVKVQGKINNGLTYESAKAMPFPIVIFNFISKFWVDSQKITKFD</sequence>
<keyword evidence="17" id="KW-1185">Reference proteome</keyword>
<feature type="domain" description="HhH-GPD" evidence="15">
    <location>
        <begin position="35"/>
        <end position="186"/>
    </location>
</feature>
<comment type="similarity">
    <text evidence="3 14">Belongs to the Nth/MutY family.</text>
</comment>
<dbReference type="SUPFAM" id="SSF55811">
    <property type="entry name" value="Nudix"/>
    <property type="match status" value="1"/>
</dbReference>
<evidence type="ECO:0000256" key="1">
    <source>
        <dbReference type="ARBA" id="ARBA00000843"/>
    </source>
</evidence>
<dbReference type="InterPro" id="IPR000445">
    <property type="entry name" value="HhH_motif"/>
</dbReference>
<dbReference type="CDD" id="cd00056">
    <property type="entry name" value="ENDO3c"/>
    <property type="match status" value="1"/>
</dbReference>
<evidence type="ECO:0000256" key="14">
    <source>
        <dbReference type="RuleBase" id="RU365096"/>
    </source>
</evidence>
<organism evidence="16 17">
    <name type="scientific">Flavobacterium macrobrachii</name>
    <dbReference type="NCBI Taxonomy" id="591204"/>
    <lineage>
        <taxon>Bacteria</taxon>
        <taxon>Pseudomonadati</taxon>
        <taxon>Bacteroidota</taxon>
        <taxon>Flavobacteriia</taxon>
        <taxon>Flavobacteriales</taxon>
        <taxon>Flavobacteriaceae</taxon>
        <taxon>Flavobacterium</taxon>
    </lineage>
</organism>
<evidence type="ECO:0000313" key="17">
    <source>
        <dbReference type="Proteomes" id="UP000759529"/>
    </source>
</evidence>
<comment type="catalytic activity">
    <reaction evidence="1 14">
        <text>Hydrolyzes free adenine bases from 7,8-dihydro-8-oxoguanine:adenine mismatched double-stranded DNA, leaving an apurinic site.</text>
        <dbReference type="EC" id="3.2.2.31"/>
    </reaction>
</comment>
<evidence type="ECO:0000256" key="12">
    <source>
        <dbReference type="ARBA" id="ARBA00023204"/>
    </source>
</evidence>
<keyword evidence="11" id="KW-0411">Iron-sulfur</keyword>
<keyword evidence="10 14" id="KW-0408">Iron</keyword>
<evidence type="ECO:0000256" key="4">
    <source>
        <dbReference type="ARBA" id="ARBA00012045"/>
    </source>
</evidence>
<dbReference type="InterPro" id="IPR005760">
    <property type="entry name" value="A/G_AdeGlyc_MutY"/>
</dbReference>
<dbReference type="Pfam" id="PF00633">
    <property type="entry name" value="HHH"/>
    <property type="match status" value="1"/>
</dbReference>
<evidence type="ECO:0000259" key="15">
    <source>
        <dbReference type="SMART" id="SM00478"/>
    </source>
</evidence>
<evidence type="ECO:0000256" key="9">
    <source>
        <dbReference type="ARBA" id="ARBA00022801"/>
    </source>
</evidence>
<comment type="function">
    <text evidence="2">Adenine glycosylase active on G-A mispairs. MutY also corrects error-prone DNA synthesis past GO lesions which are due to the oxidatively damaged form of guanine: 7,8-dihydro-8-oxoguanine (8-oxo-dGTP).</text>
</comment>
<dbReference type="CDD" id="cd03431">
    <property type="entry name" value="NUDIX_DNA_Glycosylase_C-MutY"/>
    <property type="match status" value="1"/>
</dbReference>
<dbReference type="Pfam" id="PF00730">
    <property type="entry name" value="HhH-GPD"/>
    <property type="match status" value="1"/>
</dbReference>
<accession>A0ABS2CXA0</accession>
<dbReference type="NCBIfam" id="TIGR01084">
    <property type="entry name" value="mutY"/>
    <property type="match status" value="1"/>
</dbReference>
<evidence type="ECO:0000256" key="11">
    <source>
        <dbReference type="ARBA" id="ARBA00023014"/>
    </source>
</evidence>
<protein>
    <recommendedName>
        <fullName evidence="5 14">Adenine DNA glycosylase</fullName>
        <ecNumber evidence="4 14">3.2.2.31</ecNumber>
    </recommendedName>
</protein>
<dbReference type="Proteomes" id="UP000759529">
    <property type="component" value="Unassembled WGS sequence"/>
</dbReference>
<keyword evidence="13 14" id="KW-0326">Glycosidase</keyword>
<evidence type="ECO:0000256" key="13">
    <source>
        <dbReference type="ARBA" id="ARBA00023295"/>
    </source>
</evidence>
<name>A0ABS2CXA0_9FLAO</name>
<comment type="caution">
    <text evidence="16">The sequence shown here is derived from an EMBL/GenBank/DDBJ whole genome shotgun (WGS) entry which is preliminary data.</text>
</comment>
<evidence type="ECO:0000256" key="7">
    <source>
        <dbReference type="ARBA" id="ARBA00022723"/>
    </source>
</evidence>
<evidence type="ECO:0000256" key="3">
    <source>
        <dbReference type="ARBA" id="ARBA00008343"/>
    </source>
</evidence>
<dbReference type="EC" id="3.2.2.31" evidence="4 14"/>
<evidence type="ECO:0000256" key="2">
    <source>
        <dbReference type="ARBA" id="ARBA00002933"/>
    </source>
</evidence>
<dbReference type="PANTHER" id="PTHR42944">
    <property type="entry name" value="ADENINE DNA GLYCOSYLASE"/>
    <property type="match status" value="1"/>
</dbReference>